<dbReference type="InterPro" id="IPR002181">
    <property type="entry name" value="Fibrinogen_a/b/g_C_dom"/>
</dbReference>
<dbReference type="SMART" id="SM00186">
    <property type="entry name" value="FBG"/>
    <property type="match status" value="1"/>
</dbReference>
<keyword evidence="6" id="KW-0732">Signal</keyword>
<evidence type="ECO:0000256" key="2">
    <source>
        <dbReference type="ARBA" id="ARBA00022525"/>
    </source>
</evidence>
<evidence type="ECO:0000313" key="8">
    <source>
        <dbReference type="Ensembl" id="ENSSMRP00000023549.1"/>
    </source>
</evidence>
<dbReference type="PROSITE" id="PS51406">
    <property type="entry name" value="FIBRINOGEN_C_2"/>
    <property type="match status" value="1"/>
</dbReference>
<protein>
    <submittedName>
        <fullName evidence="8">Angiopoietin like 3</fullName>
    </submittedName>
</protein>
<dbReference type="GO" id="GO:0030674">
    <property type="term" value="F:protein-macromolecule adaptor activity"/>
    <property type="evidence" value="ECO:0007669"/>
    <property type="project" value="TreeGrafter"/>
</dbReference>
<dbReference type="Pfam" id="PF00147">
    <property type="entry name" value="Fibrinogen_C"/>
    <property type="match status" value="1"/>
</dbReference>
<feature type="signal peptide" evidence="6">
    <location>
        <begin position="1"/>
        <end position="19"/>
    </location>
</feature>
<dbReference type="InterPro" id="IPR037579">
    <property type="entry name" value="FIB_ANG-like"/>
</dbReference>
<sequence>MKTIVVLSFMSSLVIFVRPDGSPLLPEAVSPAPKSRFAMLDDVQLLANGLLQLGRGLKDFAIKTKGQMDNIFQKLSIFDQSFHEISQQANEIKAEEKQLKKTTSRLQANNEEIRNISLELNSKIQILSQEKILLQNKVEKLEEKLTKLLQTPLEIQEPEEIASLKLGSSGFQDATQTEFSVAEDETRSTKINTTNNASNAQGNASDCTGIYNRGGRSSGIYSIKPYGSKAFNVYCEMRTEGSWTVIQNRSGGSLDFNQTWESYINGFGNLDEEFWLGLHKIYSIVDQADYILRIELEDWRTHRRYIEYAFTMGGPETDYAVFLSKITGNIASALPEQKEVKFSTKDHDNNTIRKLNCPESDSGGWWYSACEETSLNGKYIKSSIKGKLERNKRGLYWKPQKGRLYHLKSTKLMIHRTDFENFD</sequence>
<dbReference type="Ensembl" id="ENSSMRT00000027579.1">
    <property type="protein sequence ID" value="ENSSMRP00000023549.1"/>
    <property type="gene ID" value="ENSSMRG00000018270.1"/>
</dbReference>
<keyword evidence="5" id="KW-0175">Coiled coil</keyword>
<feature type="chain" id="PRO_5034131390" evidence="6">
    <location>
        <begin position="20"/>
        <end position="423"/>
    </location>
</feature>
<dbReference type="AlphaFoldDB" id="A0A8D0DXR9"/>
<dbReference type="InterPro" id="IPR014716">
    <property type="entry name" value="Fibrinogen_a/b/g_C_1"/>
</dbReference>
<feature type="domain" description="Fibrinogen C-terminal" evidence="7">
    <location>
        <begin position="198"/>
        <end position="418"/>
    </location>
</feature>
<organism evidence="8 9">
    <name type="scientific">Salvator merianae</name>
    <name type="common">Argentine black and white tegu</name>
    <name type="synonym">Tupinambis merianae</name>
    <dbReference type="NCBI Taxonomy" id="96440"/>
    <lineage>
        <taxon>Eukaryota</taxon>
        <taxon>Metazoa</taxon>
        <taxon>Chordata</taxon>
        <taxon>Craniata</taxon>
        <taxon>Vertebrata</taxon>
        <taxon>Euteleostomi</taxon>
        <taxon>Lepidosauria</taxon>
        <taxon>Squamata</taxon>
        <taxon>Bifurcata</taxon>
        <taxon>Unidentata</taxon>
        <taxon>Episquamata</taxon>
        <taxon>Laterata</taxon>
        <taxon>Teiioidea</taxon>
        <taxon>Teiidae</taxon>
        <taxon>Salvator</taxon>
    </lineage>
</organism>
<keyword evidence="2" id="KW-0964">Secreted</keyword>
<dbReference type="SUPFAM" id="SSF56496">
    <property type="entry name" value="Fibrinogen C-terminal domain-like"/>
    <property type="match status" value="1"/>
</dbReference>
<dbReference type="GO" id="GO:0072377">
    <property type="term" value="P:blood coagulation, common pathway"/>
    <property type="evidence" value="ECO:0007669"/>
    <property type="project" value="TreeGrafter"/>
</dbReference>
<accession>A0A8D0DXR9</accession>
<reference evidence="8" key="1">
    <citation type="submission" date="2025-08" db="UniProtKB">
        <authorList>
            <consortium name="Ensembl"/>
        </authorList>
    </citation>
    <scope>IDENTIFICATION</scope>
</reference>
<evidence type="ECO:0000313" key="9">
    <source>
        <dbReference type="Proteomes" id="UP000694421"/>
    </source>
</evidence>
<evidence type="ECO:0000256" key="6">
    <source>
        <dbReference type="SAM" id="SignalP"/>
    </source>
</evidence>
<keyword evidence="9" id="KW-1185">Reference proteome</keyword>
<proteinExistence type="predicted"/>
<dbReference type="PANTHER" id="PTHR47221">
    <property type="entry name" value="FIBRINOGEN ALPHA CHAIN"/>
    <property type="match status" value="1"/>
</dbReference>
<dbReference type="InterPro" id="IPR036056">
    <property type="entry name" value="Fibrinogen-like_C"/>
</dbReference>
<dbReference type="GO" id="GO:0034116">
    <property type="term" value="P:positive regulation of heterotypic cell-cell adhesion"/>
    <property type="evidence" value="ECO:0007669"/>
    <property type="project" value="TreeGrafter"/>
</dbReference>
<dbReference type="GO" id="GO:0042730">
    <property type="term" value="P:fibrinolysis"/>
    <property type="evidence" value="ECO:0007669"/>
    <property type="project" value="TreeGrafter"/>
</dbReference>
<dbReference type="Proteomes" id="UP000694421">
    <property type="component" value="Unplaced"/>
</dbReference>
<comment type="subcellular location">
    <subcellularLocation>
        <location evidence="1">Secreted</location>
    </subcellularLocation>
</comment>
<evidence type="ECO:0000259" key="7">
    <source>
        <dbReference type="PROSITE" id="PS51406"/>
    </source>
</evidence>
<evidence type="ECO:0000256" key="5">
    <source>
        <dbReference type="SAM" id="Coils"/>
    </source>
</evidence>
<dbReference type="Gene3D" id="3.90.215.10">
    <property type="entry name" value="Gamma Fibrinogen, chain A, domain 1"/>
    <property type="match status" value="1"/>
</dbReference>
<name>A0A8D0DXR9_SALMN</name>
<evidence type="ECO:0000256" key="4">
    <source>
        <dbReference type="ARBA" id="ARBA00023180"/>
    </source>
</evidence>
<feature type="coiled-coil region" evidence="5">
    <location>
        <begin position="82"/>
        <end position="151"/>
    </location>
</feature>
<dbReference type="PANTHER" id="PTHR47221:SF5">
    <property type="entry name" value="FIBRINOGEN C-TERMINAL DOMAIN-CONTAINING PROTEIN"/>
    <property type="match status" value="1"/>
</dbReference>
<dbReference type="CDD" id="cd00087">
    <property type="entry name" value="FReD"/>
    <property type="match status" value="1"/>
</dbReference>
<dbReference type="GO" id="GO:0005201">
    <property type="term" value="F:extracellular matrix structural constituent"/>
    <property type="evidence" value="ECO:0007669"/>
    <property type="project" value="TreeGrafter"/>
</dbReference>
<reference evidence="8" key="2">
    <citation type="submission" date="2025-09" db="UniProtKB">
        <authorList>
            <consortium name="Ensembl"/>
        </authorList>
    </citation>
    <scope>IDENTIFICATION</scope>
</reference>
<dbReference type="GO" id="GO:0005577">
    <property type="term" value="C:fibrinogen complex"/>
    <property type="evidence" value="ECO:0007669"/>
    <property type="project" value="TreeGrafter"/>
</dbReference>
<keyword evidence="4" id="KW-0325">Glycoprotein</keyword>
<dbReference type="GO" id="GO:0070527">
    <property type="term" value="P:platelet aggregation"/>
    <property type="evidence" value="ECO:0007669"/>
    <property type="project" value="TreeGrafter"/>
</dbReference>
<keyword evidence="3" id="KW-1015">Disulfide bond</keyword>
<dbReference type="GeneTree" id="ENSGT00940000156746"/>
<evidence type="ECO:0000256" key="3">
    <source>
        <dbReference type="ARBA" id="ARBA00023157"/>
    </source>
</evidence>
<evidence type="ECO:0000256" key="1">
    <source>
        <dbReference type="ARBA" id="ARBA00004613"/>
    </source>
</evidence>